<proteinExistence type="predicted"/>
<comment type="caution">
    <text evidence="2">The sequence shown here is derived from an EMBL/GenBank/DDBJ whole genome shotgun (WGS) entry which is preliminary data.</text>
</comment>
<dbReference type="EMBL" id="JADCTT010000007">
    <property type="protein sequence ID" value="KAF9750283.1"/>
    <property type="molecule type" value="Genomic_DNA"/>
</dbReference>
<dbReference type="Proteomes" id="UP000616885">
    <property type="component" value="Unassembled WGS sequence"/>
</dbReference>
<feature type="compositionally biased region" description="Basic and acidic residues" evidence="1">
    <location>
        <begin position="70"/>
        <end position="80"/>
    </location>
</feature>
<evidence type="ECO:0000256" key="1">
    <source>
        <dbReference type="SAM" id="MobiDB-lite"/>
    </source>
</evidence>
<name>A0A8H7N723_BIOOC</name>
<feature type="region of interest" description="Disordered" evidence="1">
    <location>
        <begin position="70"/>
        <end position="95"/>
    </location>
</feature>
<evidence type="ECO:0000313" key="3">
    <source>
        <dbReference type="Proteomes" id="UP000616885"/>
    </source>
</evidence>
<gene>
    <name evidence="2" type="ORF">IM811_016310</name>
</gene>
<feature type="compositionally biased region" description="Basic and acidic residues" evidence="1">
    <location>
        <begin position="26"/>
        <end position="39"/>
    </location>
</feature>
<protein>
    <submittedName>
        <fullName evidence="2">Uncharacterized protein</fullName>
    </submittedName>
</protein>
<evidence type="ECO:0000313" key="2">
    <source>
        <dbReference type="EMBL" id="KAF9750283.1"/>
    </source>
</evidence>
<feature type="compositionally biased region" description="Acidic residues" evidence="1">
    <location>
        <begin position="81"/>
        <end position="93"/>
    </location>
</feature>
<sequence length="304" mass="34370">MSRQTRYEFLPSYSSRRSSPSSRTDSSPDERSPTRDENTRTNTPVSLRCFRRTSDVGCFGNWTFRSRRTNRDGWSDSGDSRDEEAAELSDDEGFWNMSRRADAQQLEPAQPEPTQTFTDRARGVLGDITASAMNHLPNFSGTQPRELIFDDENVVVIFDGDEEREQEVVPQFDFAVPIGPRVQESYRFEVEHPTAAPAIRYLHGIPTARHLAVVGRGLQHHSAVGLTTLTGAYGRVAETYTTAAENIQPALRIGWDVAADVVEEARGLRDAAQEQWREWYPWLDRMFEATATGPGRPRRGSLMR</sequence>
<reference evidence="2" key="1">
    <citation type="submission" date="2020-10" db="EMBL/GenBank/DDBJ databases">
        <title>High-Quality Genome Resource of Clonostachys rosea strain S41 by Oxford Nanopore Long-Read Sequencing.</title>
        <authorList>
            <person name="Wang H."/>
        </authorList>
    </citation>
    <scope>NUCLEOTIDE SEQUENCE</scope>
    <source>
        <strain evidence="2">S41</strain>
    </source>
</reference>
<organism evidence="2 3">
    <name type="scientific">Bionectria ochroleuca</name>
    <name type="common">Gliocladium roseum</name>
    <dbReference type="NCBI Taxonomy" id="29856"/>
    <lineage>
        <taxon>Eukaryota</taxon>
        <taxon>Fungi</taxon>
        <taxon>Dikarya</taxon>
        <taxon>Ascomycota</taxon>
        <taxon>Pezizomycotina</taxon>
        <taxon>Sordariomycetes</taxon>
        <taxon>Hypocreomycetidae</taxon>
        <taxon>Hypocreales</taxon>
        <taxon>Bionectriaceae</taxon>
        <taxon>Clonostachys</taxon>
    </lineage>
</organism>
<dbReference type="AlphaFoldDB" id="A0A8H7N723"/>
<feature type="compositionally biased region" description="Low complexity" evidence="1">
    <location>
        <begin position="11"/>
        <end position="25"/>
    </location>
</feature>
<accession>A0A8H7N723</accession>
<feature type="region of interest" description="Disordered" evidence="1">
    <location>
        <begin position="1"/>
        <end position="45"/>
    </location>
</feature>